<dbReference type="InterPro" id="IPR050615">
    <property type="entry name" value="ATP-dep_DNA_Helicase"/>
</dbReference>
<accession>A0A0W0EWF6</accession>
<evidence type="ECO:0000256" key="5">
    <source>
        <dbReference type="SAM" id="MobiDB-lite"/>
    </source>
</evidence>
<evidence type="ECO:0000256" key="1">
    <source>
        <dbReference type="ARBA" id="ARBA00022741"/>
    </source>
</evidence>
<sequence length="188" mass="20989">MPQAVFFFMHLKPDYASRPLWISSDDGHIILEKFSPITEQAQDFLTAINRVIREARVVRQERDSNILGAAPDMNVTEKPGLMASEAPAKGSLTVPGTLKDKDKVGDENSDAKKNLFPTVVGVADGEIDDNDNVHTFEIEDAQIDNVKKRCNELGYPMLEEYDFQNDTINADLAISENEFDIALQTCKI</sequence>
<dbReference type="GO" id="GO:0000112">
    <property type="term" value="C:nucleotide-excision repair factor 3 complex"/>
    <property type="evidence" value="ECO:0007669"/>
    <property type="project" value="TreeGrafter"/>
</dbReference>
<dbReference type="GO" id="GO:0005675">
    <property type="term" value="C:transcription factor TFIIH holo complex"/>
    <property type="evidence" value="ECO:0007669"/>
    <property type="project" value="TreeGrafter"/>
</dbReference>
<keyword evidence="3 6" id="KW-0347">Helicase</keyword>
<feature type="compositionally biased region" description="Basic and acidic residues" evidence="5">
    <location>
        <begin position="98"/>
        <end position="110"/>
    </location>
</feature>
<feature type="region of interest" description="Disordered" evidence="5">
    <location>
        <begin position="86"/>
        <end position="110"/>
    </location>
</feature>
<evidence type="ECO:0000256" key="3">
    <source>
        <dbReference type="ARBA" id="ARBA00022806"/>
    </source>
</evidence>
<dbReference type="Proteomes" id="UP000054988">
    <property type="component" value="Unassembled WGS sequence"/>
</dbReference>
<dbReference type="EMBL" id="LATX01002479">
    <property type="protein sequence ID" value="KTB28419.1"/>
    <property type="molecule type" value="Genomic_DNA"/>
</dbReference>
<reference evidence="6 7" key="1">
    <citation type="submission" date="2015-12" db="EMBL/GenBank/DDBJ databases">
        <title>Draft genome sequence of Moniliophthora roreri, the causal agent of frosty pod rot of cacao.</title>
        <authorList>
            <person name="Aime M.C."/>
            <person name="Diaz-Valderrama J.R."/>
            <person name="Kijpornyongpan T."/>
            <person name="Phillips-Mora W."/>
        </authorList>
    </citation>
    <scope>NUCLEOTIDE SEQUENCE [LARGE SCALE GENOMIC DNA]</scope>
    <source>
        <strain evidence="6 7">MCA 2952</strain>
    </source>
</reference>
<dbReference type="AlphaFoldDB" id="A0A0W0EWF6"/>
<keyword evidence="1" id="KW-0547">Nucleotide-binding</keyword>
<evidence type="ECO:0000313" key="7">
    <source>
        <dbReference type="Proteomes" id="UP000054988"/>
    </source>
</evidence>
<keyword evidence="4" id="KW-0067">ATP-binding</keyword>
<dbReference type="GO" id="GO:0006367">
    <property type="term" value="P:transcription initiation at RNA polymerase II promoter"/>
    <property type="evidence" value="ECO:0007669"/>
    <property type="project" value="TreeGrafter"/>
</dbReference>
<keyword evidence="2" id="KW-0378">Hydrolase</keyword>
<organism evidence="6 7">
    <name type="scientific">Moniliophthora roreri</name>
    <name type="common">Frosty pod rot fungus</name>
    <name type="synonym">Monilia roreri</name>
    <dbReference type="NCBI Taxonomy" id="221103"/>
    <lineage>
        <taxon>Eukaryota</taxon>
        <taxon>Fungi</taxon>
        <taxon>Dikarya</taxon>
        <taxon>Basidiomycota</taxon>
        <taxon>Agaricomycotina</taxon>
        <taxon>Agaricomycetes</taxon>
        <taxon>Agaricomycetidae</taxon>
        <taxon>Agaricales</taxon>
        <taxon>Marasmiineae</taxon>
        <taxon>Marasmiaceae</taxon>
        <taxon>Moniliophthora</taxon>
    </lineage>
</organism>
<comment type="caution">
    <text evidence="6">The sequence shown here is derived from an EMBL/GenBank/DDBJ whole genome shotgun (WGS) entry which is preliminary data.</text>
</comment>
<dbReference type="PANTHER" id="PTHR11274:SF0">
    <property type="entry name" value="GENERAL TRANSCRIPTION AND DNA REPAIR FACTOR IIH HELICASE SUBUNIT XPB"/>
    <property type="match status" value="1"/>
</dbReference>
<evidence type="ECO:0000313" key="6">
    <source>
        <dbReference type="EMBL" id="KTB28419.1"/>
    </source>
</evidence>
<dbReference type="PANTHER" id="PTHR11274">
    <property type="entry name" value="RAD25/XP-B DNA REPAIR HELICASE"/>
    <property type="match status" value="1"/>
</dbReference>
<gene>
    <name evidence="6" type="ORF">WG66_19016</name>
</gene>
<dbReference type="GO" id="GO:0016787">
    <property type="term" value="F:hydrolase activity"/>
    <property type="evidence" value="ECO:0007669"/>
    <property type="project" value="UniProtKB-KW"/>
</dbReference>
<dbReference type="GO" id="GO:0097550">
    <property type="term" value="C:transcription preinitiation complex"/>
    <property type="evidence" value="ECO:0007669"/>
    <property type="project" value="TreeGrafter"/>
</dbReference>
<evidence type="ECO:0000256" key="4">
    <source>
        <dbReference type="ARBA" id="ARBA00022840"/>
    </source>
</evidence>
<evidence type="ECO:0000256" key="2">
    <source>
        <dbReference type="ARBA" id="ARBA00022801"/>
    </source>
</evidence>
<proteinExistence type="predicted"/>
<protein>
    <submittedName>
        <fullName evidence="6">Putative DNA helicase</fullName>
    </submittedName>
</protein>
<dbReference type="eggNOG" id="KOG1123">
    <property type="taxonomic scope" value="Eukaryota"/>
</dbReference>
<dbReference type="GO" id="GO:0043138">
    <property type="term" value="F:3'-5' DNA helicase activity"/>
    <property type="evidence" value="ECO:0007669"/>
    <property type="project" value="TreeGrafter"/>
</dbReference>
<dbReference type="GO" id="GO:0005524">
    <property type="term" value="F:ATP binding"/>
    <property type="evidence" value="ECO:0007669"/>
    <property type="project" value="UniProtKB-KW"/>
</dbReference>
<name>A0A0W0EWF6_MONRR</name>